<sequence>MGPQLFIAPIHPGKWRSDIYGLPTLGGNGLEIPSYIHRLRPNTKNAVLLDRAGRLYATFPDLEIDPHARLHARVAKQWAEKRALTPVRPSNGSRPVLQSMALAHRMDAKRPLL</sequence>
<reference evidence="1" key="1">
    <citation type="submission" date="2024-09" db="EMBL/GenBank/DDBJ databases">
        <title>Black Yeasts Isolated from many extreme environments.</title>
        <authorList>
            <person name="Coleine C."/>
            <person name="Stajich J.E."/>
            <person name="Selbmann L."/>
        </authorList>
    </citation>
    <scope>NUCLEOTIDE SEQUENCE</scope>
    <source>
        <strain evidence="1">CCFEE 5737</strain>
    </source>
</reference>
<organism evidence="1 2">
    <name type="scientific">Coniosporium uncinatum</name>
    <dbReference type="NCBI Taxonomy" id="93489"/>
    <lineage>
        <taxon>Eukaryota</taxon>
        <taxon>Fungi</taxon>
        <taxon>Dikarya</taxon>
        <taxon>Ascomycota</taxon>
        <taxon>Pezizomycotina</taxon>
        <taxon>Dothideomycetes</taxon>
        <taxon>Dothideomycetes incertae sedis</taxon>
        <taxon>Coniosporium</taxon>
    </lineage>
</organism>
<dbReference type="EMBL" id="JAWDJW010010768">
    <property type="protein sequence ID" value="KAK3045318.1"/>
    <property type="molecule type" value="Genomic_DNA"/>
</dbReference>
<evidence type="ECO:0000313" key="2">
    <source>
        <dbReference type="Proteomes" id="UP001186974"/>
    </source>
</evidence>
<dbReference type="Proteomes" id="UP001186974">
    <property type="component" value="Unassembled WGS sequence"/>
</dbReference>
<gene>
    <name evidence="1" type="ORF">LTS18_014044</name>
</gene>
<feature type="non-terminal residue" evidence="1">
    <location>
        <position position="113"/>
    </location>
</feature>
<proteinExistence type="predicted"/>
<evidence type="ECO:0000313" key="1">
    <source>
        <dbReference type="EMBL" id="KAK3045318.1"/>
    </source>
</evidence>
<comment type="caution">
    <text evidence="1">The sequence shown here is derived from an EMBL/GenBank/DDBJ whole genome shotgun (WGS) entry which is preliminary data.</text>
</comment>
<protein>
    <submittedName>
        <fullName evidence="1">Uncharacterized protein</fullName>
    </submittedName>
</protein>
<keyword evidence="2" id="KW-1185">Reference proteome</keyword>
<name>A0ACC3CWD2_9PEZI</name>
<accession>A0ACC3CWD2</accession>